<dbReference type="AlphaFoldDB" id="A0A6F8XWF5"/>
<dbReference type="Proteomes" id="UP000502508">
    <property type="component" value="Chromosome"/>
</dbReference>
<dbReference type="InterPro" id="IPR039374">
    <property type="entry name" value="SIP_fam"/>
</dbReference>
<dbReference type="GO" id="GO:0016491">
    <property type="term" value="F:oxidoreductase activity"/>
    <property type="evidence" value="ECO:0007669"/>
    <property type="project" value="InterPro"/>
</dbReference>
<dbReference type="InterPro" id="IPR017938">
    <property type="entry name" value="Riboflavin_synthase-like_b-brl"/>
</dbReference>
<dbReference type="KEGG" id="pfla:Pflav_045760"/>
<gene>
    <name evidence="2" type="ORF">Pflav_045760</name>
</gene>
<dbReference type="SUPFAM" id="SSF63380">
    <property type="entry name" value="Riboflavin synthase domain-like"/>
    <property type="match status" value="1"/>
</dbReference>
<dbReference type="Pfam" id="PF08021">
    <property type="entry name" value="FAD_binding_9"/>
    <property type="match status" value="1"/>
</dbReference>
<name>A0A6F8XWF5_9ACTN</name>
<sequence length="236" mass="25053">MSLLTARLADLAGGALLDTARVTEVSRLSPEFVRVELSADAFRKAVWVPGAKLQLRPQRGTLRMRTYTPVGWDIGRGVTELVAFTHGDGPAAEWFRRVEVGDDCAIFGPRRSIDLRDATGPVVFVGDESSVALACALRAVTEDVSHVFEADDPAGLAEVLAGLGIAGQVAVVSKAADRAELLRQARDAAGSGPCSLVVTGDAATVHAVRRASRGWPRVPRQVKGKAYWAEGRVGLD</sequence>
<protein>
    <recommendedName>
        <fullName evidence="1">FAD-binding FR-type domain-containing protein</fullName>
    </recommendedName>
</protein>
<dbReference type="InterPro" id="IPR017927">
    <property type="entry name" value="FAD-bd_FR_type"/>
</dbReference>
<dbReference type="RefSeq" id="WP_173037762.1">
    <property type="nucleotide sequence ID" value="NZ_AP022870.1"/>
</dbReference>
<evidence type="ECO:0000259" key="1">
    <source>
        <dbReference type="PROSITE" id="PS51384"/>
    </source>
</evidence>
<accession>A0A6F8XWF5</accession>
<keyword evidence="3" id="KW-1185">Reference proteome</keyword>
<dbReference type="PANTHER" id="PTHR30157:SF0">
    <property type="entry name" value="NADPH-DEPENDENT FERRIC-CHELATE REDUCTASE"/>
    <property type="match status" value="1"/>
</dbReference>
<dbReference type="PANTHER" id="PTHR30157">
    <property type="entry name" value="FERRIC REDUCTASE, NADPH-DEPENDENT"/>
    <property type="match status" value="1"/>
</dbReference>
<feature type="domain" description="FAD-binding FR-type" evidence="1">
    <location>
        <begin position="15"/>
        <end position="116"/>
    </location>
</feature>
<organism evidence="2 3">
    <name type="scientific">Phytohabitans flavus</name>
    <dbReference type="NCBI Taxonomy" id="1076124"/>
    <lineage>
        <taxon>Bacteria</taxon>
        <taxon>Bacillati</taxon>
        <taxon>Actinomycetota</taxon>
        <taxon>Actinomycetes</taxon>
        <taxon>Micromonosporales</taxon>
        <taxon>Micromonosporaceae</taxon>
    </lineage>
</organism>
<proteinExistence type="predicted"/>
<dbReference type="Gene3D" id="2.40.30.10">
    <property type="entry name" value="Translation factors"/>
    <property type="match status" value="1"/>
</dbReference>
<dbReference type="PROSITE" id="PS51384">
    <property type="entry name" value="FAD_FR"/>
    <property type="match status" value="1"/>
</dbReference>
<evidence type="ECO:0000313" key="2">
    <source>
        <dbReference type="EMBL" id="BCB78166.1"/>
    </source>
</evidence>
<evidence type="ECO:0000313" key="3">
    <source>
        <dbReference type="Proteomes" id="UP000502508"/>
    </source>
</evidence>
<reference evidence="2 3" key="1">
    <citation type="submission" date="2020-03" db="EMBL/GenBank/DDBJ databases">
        <title>Whole genome shotgun sequence of Phytohabitans flavus NBRC 107702.</title>
        <authorList>
            <person name="Komaki H."/>
            <person name="Tamura T."/>
        </authorList>
    </citation>
    <scope>NUCLEOTIDE SEQUENCE [LARGE SCALE GENOMIC DNA]</scope>
    <source>
        <strain evidence="2 3">NBRC 107702</strain>
    </source>
</reference>
<dbReference type="EMBL" id="AP022870">
    <property type="protein sequence ID" value="BCB78166.1"/>
    <property type="molecule type" value="Genomic_DNA"/>
</dbReference>
<reference evidence="2 3" key="2">
    <citation type="submission" date="2020-03" db="EMBL/GenBank/DDBJ databases">
        <authorList>
            <person name="Ichikawa N."/>
            <person name="Kimura A."/>
            <person name="Kitahashi Y."/>
            <person name="Uohara A."/>
        </authorList>
    </citation>
    <scope>NUCLEOTIDE SEQUENCE [LARGE SCALE GENOMIC DNA]</scope>
    <source>
        <strain evidence="2 3">NBRC 107702</strain>
    </source>
</reference>
<dbReference type="InterPro" id="IPR013113">
    <property type="entry name" value="SIP_FAD-bd"/>
</dbReference>